<dbReference type="STRING" id="454171.CP488_01824"/>
<evidence type="ECO:0000256" key="3">
    <source>
        <dbReference type="ARBA" id="ARBA00022475"/>
    </source>
</evidence>
<dbReference type="SUPFAM" id="SSF103473">
    <property type="entry name" value="MFS general substrate transporter"/>
    <property type="match status" value="1"/>
</dbReference>
<keyword evidence="2" id="KW-0813">Transport</keyword>
<feature type="transmembrane region" description="Helical" evidence="7">
    <location>
        <begin position="7"/>
        <end position="26"/>
    </location>
</feature>
<evidence type="ECO:0000256" key="5">
    <source>
        <dbReference type="ARBA" id="ARBA00022989"/>
    </source>
</evidence>
<feature type="transmembrane region" description="Helical" evidence="7">
    <location>
        <begin position="287"/>
        <end position="303"/>
    </location>
</feature>
<dbReference type="InParanoid" id="S0EW41"/>
<feature type="transmembrane region" description="Helical" evidence="7">
    <location>
        <begin position="381"/>
        <end position="401"/>
    </location>
</feature>
<dbReference type="AlphaFoldDB" id="S0EW41"/>
<feature type="transmembrane region" description="Helical" evidence="7">
    <location>
        <begin position="38"/>
        <end position="59"/>
    </location>
</feature>
<dbReference type="InterPro" id="IPR020846">
    <property type="entry name" value="MFS_dom"/>
</dbReference>
<evidence type="ECO:0000256" key="4">
    <source>
        <dbReference type="ARBA" id="ARBA00022692"/>
    </source>
</evidence>
<dbReference type="KEGG" id="ccz:CCALI_02271"/>
<reference evidence="10" key="1">
    <citation type="submission" date="2013-03" db="EMBL/GenBank/DDBJ databases">
        <title>Genome sequence of Chthonomonas calidirosea, the first sequenced genome from the Armatimonadetes phylum (formally candidate division OP10).</title>
        <authorList>
            <person name="Lee K.C.Y."/>
            <person name="Morgan X.C."/>
            <person name="Dunfield P.F."/>
            <person name="Tamas I."/>
            <person name="Houghton K.M."/>
            <person name="Vyssotski M."/>
            <person name="Ryan J.L.J."/>
            <person name="Lagutin K."/>
            <person name="McDonald I.R."/>
            <person name="Stott M.B."/>
        </authorList>
    </citation>
    <scope>NUCLEOTIDE SEQUENCE [LARGE SCALE GENOMIC DNA]</scope>
    <source>
        <strain evidence="10">DSM 23976 / ICMP 18418 / T49</strain>
    </source>
</reference>
<feature type="transmembrane region" description="Helical" evidence="7">
    <location>
        <begin position="219"/>
        <end position="242"/>
    </location>
</feature>
<dbReference type="GO" id="GO:0005886">
    <property type="term" value="C:plasma membrane"/>
    <property type="evidence" value="ECO:0007669"/>
    <property type="project" value="UniProtKB-SubCell"/>
</dbReference>
<evidence type="ECO:0000313" key="9">
    <source>
        <dbReference type="EMBL" id="CCW36078.1"/>
    </source>
</evidence>
<dbReference type="PANTHER" id="PTHR23522">
    <property type="entry name" value="BLL5896 PROTEIN"/>
    <property type="match status" value="1"/>
</dbReference>
<dbReference type="GO" id="GO:0015213">
    <property type="term" value="F:uridine transmembrane transporter activity"/>
    <property type="evidence" value="ECO:0007669"/>
    <property type="project" value="TreeGrafter"/>
</dbReference>
<feature type="transmembrane region" description="Helical" evidence="7">
    <location>
        <begin position="94"/>
        <end position="117"/>
    </location>
</feature>
<feature type="transmembrane region" description="Helical" evidence="7">
    <location>
        <begin position="172"/>
        <end position="193"/>
    </location>
</feature>
<accession>S0EW41</accession>
<comment type="subcellular location">
    <subcellularLocation>
        <location evidence="1">Cell membrane</location>
        <topology evidence="1">Multi-pass membrane protein</topology>
    </subcellularLocation>
</comment>
<evidence type="ECO:0000256" key="7">
    <source>
        <dbReference type="SAM" id="Phobius"/>
    </source>
</evidence>
<evidence type="ECO:0000256" key="1">
    <source>
        <dbReference type="ARBA" id="ARBA00004651"/>
    </source>
</evidence>
<feature type="transmembrane region" description="Helical" evidence="7">
    <location>
        <begin position="138"/>
        <end position="157"/>
    </location>
</feature>
<dbReference type="InterPro" id="IPR036259">
    <property type="entry name" value="MFS_trans_sf"/>
</dbReference>
<dbReference type="PANTHER" id="PTHR23522:SF4">
    <property type="entry name" value="NUCLEOSIDE PERMEASE NUPG-RELATED"/>
    <property type="match status" value="1"/>
</dbReference>
<sequence length="422" mass="47697">MPFFLRMRLILMMFWEYAAWGAWMPIISDTLEHRGISATSTGAIFGAFWLGCVITPFIGGQIADRFMPSQIFLGIAHILAAIAAFTMAHQHSVIGLYASMLAWSLVFAPTLGITNSITLHHVSRYVENEKIREREFSIIRTAGTIGWIVAAFLYLAYTRLTHYQAENLNTPIAEMMLTGILNLVMAVTCFFILPNTPPVKEKKVDPLAFREAFRLFREVPGFTIFIIISFFAATEFMFFYNLSAPFLDSLHIPRNLIPITKSISQATEVIALGVLLPLWLPKFGMRWCLLIGSFAWPLRYFIFALQKPLWLVVASLGLHGFGYAFVMVVQQLYIDRVAPRDIRASAQNMINFFTLGVGNVIGSYFSGWVQQHFTVNGQTDWPPVFILPAITTLICAVAYMFTFRDEDVERIAALREEQAVAV</sequence>
<dbReference type="OrthoDB" id="9783013at2"/>
<evidence type="ECO:0000256" key="2">
    <source>
        <dbReference type="ARBA" id="ARBA00022448"/>
    </source>
</evidence>
<feature type="domain" description="Major facilitator superfamily (MFS) profile" evidence="8">
    <location>
        <begin position="1"/>
        <end position="407"/>
    </location>
</feature>
<dbReference type="PROSITE" id="PS50850">
    <property type="entry name" value="MFS"/>
    <property type="match status" value="1"/>
</dbReference>
<keyword evidence="10" id="KW-1185">Reference proteome</keyword>
<keyword evidence="6 7" id="KW-0472">Membrane</keyword>
<keyword evidence="4 7" id="KW-0812">Transmembrane</keyword>
<dbReference type="RefSeq" id="WP_016483598.1">
    <property type="nucleotide sequence ID" value="NC_021487.1"/>
</dbReference>
<evidence type="ECO:0000259" key="8">
    <source>
        <dbReference type="PROSITE" id="PS50850"/>
    </source>
</evidence>
<dbReference type="FunCoup" id="S0EW41">
    <property type="interactions" value="31"/>
</dbReference>
<dbReference type="Proteomes" id="UP000014227">
    <property type="component" value="Chromosome I"/>
</dbReference>
<dbReference type="Gene3D" id="1.20.1250.20">
    <property type="entry name" value="MFS general substrate transporter like domains"/>
    <property type="match status" value="2"/>
</dbReference>
<dbReference type="InterPro" id="IPR004740">
    <property type="entry name" value="Nuc_H_symport"/>
</dbReference>
<dbReference type="eggNOG" id="COG2271">
    <property type="taxonomic scope" value="Bacteria"/>
</dbReference>
<gene>
    <name evidence="9" type="ORF">CCALI_02271</name>
</gene>
<dbReference type="GO" id="GO:0015212">
    <property type="term" value="F:cytidine transmembrane transporter activity"/>
    <property type="evidence" value="ECO:0007669"/>
    <property type="project" value="TreeGrafter"/>
</dbReference>
<dbReference type="EMBL" id="HF951689">
    <property type="protein sequence ID" value="CCW36078.1"/>
    <property type="molecule type" value="Genomic_DNA"/>
</dbReference>
<evidence type="ECO:0000313" key="10">
    <source>
        <dbReference type="Proteomes" id="UP000014227"/>
    </source>
</evidence>
<proteinExistence type="predicted"/>
<feature type="transmembrane region" description="Helical" evidence="7">
    <location>
        <begin position="71"/>
        <end position="88"/>
    </location>
</feature>
<feature type="transmembrane region" description="Helical" evidence="7">
    <location>
        <begin position="309"/>
        <end position="329"/>
    </location>
</feature>
<keyword evidence="3" id="KW-1003">Cell membrane</keyword>
<name>S0EW41_CHTCT</name>
<organism evidence="9 10">
    <name type="scientific">Chthonomonas calidirosea (strain DSM 23976 / ICMP 18418 / T49)</name>
    <dbReference type="NCBI Taxonomy" id="1303518"/>
    <lineage>
        <taxon>Bacteria</taxon>
        <taxon>Bacillati</taxon>
        <taxon>Armatimonadota</taxon>
        <taxon>Chthonomonadia</taxon>
        <taxon>Chthonomonadales</taxon>
        <taxon>Chthonomonadaceae</taxon>
        <taxon>Chthonomonas</taxon>
    </lineage>
</organism>
<protein>
    <submittedName>
        <fullName evidence="9">Sugar phosphate permease</fullName>
    </submittedName>
</protein>
<keyword evidence="5 7" id="KW-1133">Transmembrane helix</keyword>
<dbReference type="HOGENOM" id="CLU_013133_1_2_0"/>
<dbReference type="Pfam" id="PF03825">
    <property type="entry name" value="Nuc_H_symport"/>
    <property type="match status" value="1"/>
</dbReference>
<feature type="transmembrane region" description="Helical" evidence="7">
    <location>
        <begin position="350"/>
        <end position="369"/>
    </location>
</feature>
<dbReference type="PATRIC" id="fig|1303518.3.peg.2360"/>
<evidence type="ECO:0000256" key="6">
    <source>
        <dbReference type="ARBA" id="ARBA00023136"/>
    </source>
</evidence>